<proteinExistence type="predicted"/>
<comment type="caution">
    <text evidence="1">The sequence shown here is derived from an EMBL/GenBank/DDBJ whole genome shotgun (WGS) entry which is preliminary data.</text>
</comment>
<protein>
    <submittedName>
        <fullName evidence="1">Uncharacterized protein</fullName>
    </submittedName>
</protein>
<name>A0A0F9USG0_9ZZZZ</name>
<evidence type="ECO:0000313" key="1">
    <source>
        <dbReference type="EMBL" id="KKN64106.1"/>
    </source>
</evidence>
<gene>
    <name evidence="1" type="ORF">LCGC14_0495330</name>
</gene>
<accession>A0A0F9USG0</accession>
<dbReference type="AlphaFoldDB" id="A0A0F9USG0"/>
<dbReference type="EMBL" id="LAZR01000568">
    <property type="protein sequence ID" value="KKN64106.1"/>
    <property type="molecule type" value="Genomic_DNA"/>
</dbReference>
<sequence length="63" mass="7347">MSIWNPKDFCKEGYYGINNKDIAVCGKENYQNPCLKKECELYQLTEKAKIASRKQKSITELLK</sequence>
<reference evidence="1" key="1">
    <citation type="journal article" date="2015" name="Nature">
        <title>Complex archaea that bridge the gap between prokaryotes and eukaryotes.</title>
        <authorList>
            <person name="Spang A."/>
            <person name="Saw J.H."/>
            <person name="Jorgensen S.L."/>
            <person name="Zaremba-Niedzwiedzka K."/>
            <person name="Martijn J."/>
            <person name="Lind A.E."/>
            <person name="van Eijk R."/>
            <person name="Schleper C."/>
            <person name="Guy L."/>
            <person name="Ettema T.J."/>
        </authorList>
    </citation>
    <scope>NUCLEOTIDE SEQUENCE</scope>
</reference>
<organism evidence="1">
    <name type="scientific">marine sediment metagenome</name>
    <dbReference type="NCBI Taxonomy" id="412755"/>
    <lineage>
        <taxon>unclassified sequences</taxon>
        <taxon>metagenomes</taxon>
        <taxon>ecological metagenomes</taxon>
    </lineage>
</organism>